<keyword evidence="2 5" id="KW-0812">Transmembrane</keyword>
<dbReference type="KEGG" id="cput:CONPUDRAFT_79307"/>
<feature type="transmembrane region" description="Helical" evidence="5">
    <location>
        <begin position="277"/>
        <end position="299"/>
    </location>
</feature>
<sequence>MGVSLVRNLLPSRHGHAPDDPEFKLPKTGSLATMIIMNLLLQVSFFIIVPSSSQYAEYLGGSASFSGIVIGIPTLFSAITLIPLSKIDKGKYKIPLHIGCGAMVIGHLLYALAYRAKYLYLILIGRMVMGIGFTNWMYIKRYCTDSRVVGIRQRTTLASAQVIGQGVGMSAGPFFGGLLFKLGFENSVFNGYSSIGWIMAAIFIAFWVFAAVAFEDVPDKEDSIELQPIQAAPEDSTVIHADGKSDTGEISTVTVPPSPLPAQTEEPLASQLRNITLAQWGVIACMCWFAMSNFFNLGAWEANLPIMGAQDPDLHWSPYAAGNFIALGGITTFPFLLLNMIYARRLQDRKLLAVGAGLGMAGLLVFLSLVRSDTINYGSLFACWWAVALGFNLATTVTLSLLSKQLPNEWNSRTSIAIQCSNYTGRLTGAIWGGSGTRLGLMNYVGLEIAMVGIGAVLFTSLWRDLKAKTG</sequence>
<keyword evidence="7" id="KW-1185">Reference proteome</keyword>
<feature type="transmembrane region" description="Helical" evidence="5">
    <location>
        <begin position="351"/>
        <end position="371"/>
    </location>
</feature>
<dbReference type="PANTHER" id="PTHR23510:SF64">
    <property type="entry name" value="INNER MEMBRANE TRANSPORT PROTEIN YAJR"/>
    <property type="match status" value="1"/>
</dbReference>
<dbReference type="SUPFAM" id="SSF103473">
    <property type="entry name" value="MFS general substrate transporter"/>
    <property type="match status" value="1"/>
</dbReference>
<dbReference type="RefSeq" id="XP_007762845.1">
    <property type="nucleotide sequence ID" value="XM_007764655.1"/>
</dbReference>
<dbReference type="EMBL" id="JH711573">
    <property type="protein sequence ID" value="EIW87147.1"/>
    <property type="molecule type" value="Genomic_DNA"/>
</dbReference>
<evidence type="ECO:0000256" key="4">
    <source>
        <dbReference type="ARBA" id="ARBA00023136"/>
    </source>
</evidence>
<proteinExistence type="predicted"/>
<feature type="transmembrane region" description="Helical" evidence="5">
    <location>
        <begin position="61"/>
        <end position="82"/>
    </location>
</feature>
<feature type="transmembrane region" description="Helical" evidence="5">
    <location>
        <begin position="441"/>
        <end position="463"/>
    </location>
</feature>
<feature type="transmembrane region" description="Helical" evidence="5">
    <location>
        <begin position="377"/>
        <end position="402"/>
    </location>
</feature>
<evidence type="ECO:0000313" key="6">
    <source>
        <dbReference type="EMBL" id="EIW87147.1"/>
    </source>
</evidence>
<accession>A0A5M3N7K6</accession>
<feature type="transmembrane region" description="Helical" evidence="5">
    <location>
        <begin position="94"/>
        <end position="112"/>
    </location>
</feature>
<feature type="transmembrane region" description="Helical" evidence="5">
    <location>
        <begin position="31"/>
        <end position="49"/>
    </location>
</feature>
<organism evidence="6 7">
    <name type="scientific">Coniophora puteana (strain RWD-64-598)</name>
    <name type="common">Brown rot fungus</name>
    <dbReference type="NCBI Taxonomy" id="741705"/>
    <lineage>
        <taxon>Eukaryota</taxon>
        <taxon>Fungi</taxon>
        <taxon>Dikarya</taxon>
        <taxon>Basidiomycota</taxon>
        <taxon>Agaricomycotina</taxon>
        <taxon>Agaricomycetes</taxon>
        <taxon>Agaricomycetidae</taxon>
        <taxon>Boletales</taxon>
        <taxon>Coniophorineae</taxon>
        <taxon>Coniophoraceae</taxon>
        <taxon>Coniophora</taxon>
    </lineage>
</organism>
<feature type="transmembrane region" description="Helical" evidence="5">
    <location>
        <begin position="160"/>
        <end position="180"/>
    </location>
</feature>
<dbReference type="GO" id="GO:0022857">
    <property type="term" value="F:transmembrane transporter activity"/>
    <property type="evidence" value="ECO:0007669"/>
    <property type="project" value="InterPro"/>
</dbReference>
<dbReference type="OMA" id="TSPAWIM"/>
<name>A0A5M3N7K6_CONPW</name>
<dbReference type="OrthoDB" id="2015447at2759"/>
<comment type="caution">
    <text evidence="6">The sequence shown here is derived from an EMBL/GenBank/DDBJ whole genome shotgun (WGS) entry which is preliminary data.</text>
</comment>
<evidence type="ECO:0000256" key="3">
    <source>
        <dbReference type="ARBA" id="ARBA00022989"/>
    </source>
</evidence>
<feature type="transmembrane region" description="Helical" evidence="5">
    <location>
        <begin position="192"/>
        <end position="214"/>
    </location>
</feature>
<protein>
    <submittedName>
        <fullName evidence="6">MFS general substrate transporter</fullName>
    </submittedName>
</protein>
<dbReference type="Gene3D" id="1.20.1250.20">
    <property type="entry name" value="MFS general substrate transporter like domains"/>
    <property type="match status" value="1"/>
</dbReference>
<keyword evidence="4 5" id="KW-0472">Membrane</keyword>
<evidence type="ECO:0000256" key="5">
    <source>
        <dbReference type="SAM" id="Phobius"/>
    </source>
</evidence>
<dbReference type="GeneID" id="19209901"/>
<comment type="subcellular location">
    <subcellularLocation>
        <location evidence="1">Membrane</location>
        <topology evidence="1">Multi-pass membrane protein</topology>
    </subcellularLocation>
</comment>
<keyword evidence="3 5" id="KW-1133">Transmembrane helix</keyword>
<dbReference type="GO" id="GO:0016020">
    <property type="term" value="C:membrane"/>
    <property type="evidence" value="ECO:0007669"/>
    <property type="project" value="UniProtKB-SubCell"/>
</dbReference>
<feature type="transmembrane region" description="Helical" evidence="5">
    <location>
        <begin position="118"/>
        <end position="139"/>
    </location>
</feature>
<dbReference type="Pfam" id="PF07690">
    <property type="entry name" value="MFS_1"/>
    <property type="match status" value="1"/>
</dbReference>
<evidence type="ECO:0000256" key="2">
    <source>
        <dbReference type="ARBA" id="ARBA00022692"/>
    </source>
</evidence>
<feature type="transmembrane region" description="Helical" evidence="5">
    <location>
        <begin position="319"/>
        <end position="339"/>
    </location>
</feature>
<evidence type="ECO:0000256" key="1">
    <source>
        <dbReference type="ARBA" id="ARBA00004141"/>
    </source>
</evidence>
<gene>
    <name evidence="6" type="ORF">CONPUDRAFT_79307</name>
</gene>
<evidence type="ECO:0000313" key="7">
    <source>
        <dbReference type="Proteomes" id="UP000053558"/>
    </source>
</evidence>
<dbReference type="InterPro" id="IPR011701">
    <property type="entry name" value="MFS"/>
</dbReference>
<dbReference type="InterPro" id="IPR036259">
    <property type="entry name" value="MFS_trans_sf"/>
</dbReference>
<dbReference type="PANTHER" id="PTHR23510">
    <property type="entry name" value="INNER MEMBRANE TRANSPORT PROTEIN YAJR"/>
    <property type="match status" value="1"/>
</dbReference>
<dbReference type="AlphaFoldDB" id="A0A5M3N7K6"/>
<dbReference type="InterPro" id="IPR051068">
    <property type="entry name" value="MFS_Domain-Containing_Protein"/>
</dbReference>
<dbReference type="Proteomes" id="UP000053558">
    <property type="component" value="Unassembled WGS sequence"/>
</dbReference>
<reference evidence="7" key="1">
    <citation type="journal article" date="2012" name="Science">
        <title>The Paleozoic origin of enzymatic lignin decomposition reconstructed from 31 fungal genomes.</title>
        <authorList>
            <person name="Floudas D."/>
            <person name="Binder M."/>
            <person name="Riley R."/>
            <person name="Barry K."/>
            <person name="Blanchette R.A."/>
            <person name="Henrissat B."/>
            <person name="Martinez A.T."/>
            <person name="Otillar R."/>
            <person name="Spatafora J.W."/>
            <person name="Yadav J.S."/>
            <person name="Aerts A."/>
            <person name="Benoit I."/>
            <person name="Boyd A."/>
            <person name="Carlson A."/>
            <person name="Copeland A."/>
            <person name="Coutinho P.M."/>
            <person name="de Vries R.P."/>
            <person name="Ferreira P."/>
            <person name="Findley K."/>
            <person name="Foster B."/>
            <person name="Gaskell J."/>
            <person name="Glotzer D."/>
            <person name="Gorecki P."/>
            <person name="Heitman J."/>
            <person name="Hesse C."/>
            <person name="Hori C."/>
            <person name="Igarashi K."/>
            <person name="Jurgens J.A."/>
            <person name="Kallen N."/>
            <person name="Kersten P."/>
            <person name="Kohler A."/>
            <person name="Kuees U."/>
            <person name="Kumar T.K.A."/>
            <person name="Kuo A."/>
            <person name="LaButti K."/>
            <person name="Larrondo L.F."/>
            <person name="Lindquist E."/>
            <person name="Ling A."/>
            <person name="Lombard V."/>
            <person name="Lucas S."/>
            <person name="Lundell T."/>
            <person name="Martin R."/>
            <person name="McLaughlin D.J."/>
            <person name="Morgenstern I."/>
            <person name="Morin E."/>
            <person name="Murat C."/>
            <person name="Nagy L.G."/>
            <person name="Nolan M."/>
            <person name="Ohm R.A."/>
            <person name="Patyshakuliyeva A."/>
            <person name="Rokas A."/>
            <person name="Ruiz-Duenas F.J."/>
            <person name="Sabat G."/>
            <person name="Salamov A."/>
            <person name="Samejima M."/>
            <person name="Schmutz J."/>
            <person name="Slot J.C."/>
            <person name="St John F."/>
            <person name="Stenlid J."/>
            <person name="Sun H."/>
            <person name="Sun S."/>
            <person name="Syed K."/>
            <person name="Tsang A."/>
            <person name="Wiebenga A."/>
            <person name="Young D."/>
            <person name="Pisabarro A."/>
            <person name="Eastwood D.C."/>
            <person name="Martin F."/>
            <person name="Cullen D."/>
            <person name="Grigoriev I.V."/>
            <person name="Hibbett D.S."/>
        </authorList>
    </citation>
    <scope>NUCLEOTIDE SEQUENCE [LARGE SCALE GENOMIC DNA]</scope>
    <source>
        <strain evidence="7">RWD-64-598 SS2</strain>
    </source>
</reference>